<sequence length="376" mass="43969">MWKRSRQLATVQAVCIVVHWLMCHRRNYVSRPIQQSMIHKQKVRDELMNQLQTNQRCRDIIRMGPKAFKNLCEILKRDEKYYLVDVGYMLRSGLIVPYRGVRYHLKEYSSHPLQNSRELFNIRHTSLHNAIERVFGVLKKRFPIIGRNRVDENFTSKAYENIVLELHEKLGVDIDKDKANPSAKKCRHMLIGNYVNLVDLFAKDRATCVGAETSKEKCKRWDNGSGDDYETIESIDQLLSQNEVTLESVAHMDDDMDTIVSPRTTSQIPTQTVQLKRKKRKTSNAEHNPDEMIKAVHSLAEAIKEGNSMFEKSQPQVYSEQDLWNDLQAMRFEQSILTDAYLYLVENPDKRRAFFGCPLESRKDLLEMMMYGYGNR</sequence>
<accession>A0AAD9XPN2</accession>
<proteinExistence type="predicted"/>
<dbReference type="GO" id="GO:0046872">
    <property type="term" value="F:metal ion binding"/>
    <property type="evidence" value="ECO:0007669"/>
    <property type="project" value="UniProtKB-KW"/>
</dbReference>
<evidence type="ECO:0000313" key="5">
    <source>
        <dbReference type="Proteomes" id="UP001280121"/>
    </source>
</evidence>
<dbReference type="Proteomes" id="UP001280121">
    <property type="component" value="Unassembled WGS sequence"/>
</dbReference>
<comment type="caution">
    <text evidence="4">The sequence shown here is derived from an EMBL/GenBank/DDBJ whole genome shotgun (WGS) entry which is preliminary data.</text>
</comment>
<evidence type="ECO:0000256" key="2">
    <source>
        <dbReference type="ARBA" id="ARBA00022723"/>
    </source>
</evidence>
<evidence type="ECO:0000313" key="4">
    <source>
        <dbReference type="EMBL" id="KAK2663187.1"/>
    </source>
</evidence>
<dbReference type="PANTHER" id="PTHR46929:SF4">
    <property type="entry name" value="MYB_SANT-LIKE DOMAIN-CONTAINING PROTEIN"/>
    <property type="match status" value="1"/>
</dbReference>
<evidence type="ECO:0000256" key="1">
    <source>
        <dbReference type="ARBA" id="ARBA00001968"/>
    </source>
</evidence>
<comment type="cofactor">
    <cofactor evidence="1">
        <name>a divalent metal cation</name>
        <dbReference type="ChEBI" id="CHEBI:60240"/>
    </cofactor>
</comment>
<feature type="domain" description="DDE Tnp4" evidence="3">
    <location>
        <begin position="75"/>
        <end position="157"/>
    </location>
</feature>
<dbReference type="PANTHER" id="PTHR46929">
    <property type="entry name" value="EXPRESSED PROTEIN"/>
    <property type="match status" value="1"/>
</dbReference>
<dbReference type="EMBL" id="JANJYI010000001">
    <property type="protein sequence ID" value="KAK2663187.1"/>
    <property type="molecule type" value="Genomic_DNA"/>
</dbReference>
<protein>
    <recommendedName>
        <fullName evidence="3">DDE Tnp4 domain-containing protein</fullName>
    </recommendedName>
</protein>
<evidence type="ECO:0000259" key="3">
    <source>
        <dbReference type="Pfam" id="PF13359"/>
    </source>
</evidence>
<keyword evidence="2" id="KW-0479">Metal-binding</keyword>
<keyword evidence="5" id="KW-1185">Reference proteome</keyword>
<reference evidence="4" key="1">
    <citation type="journal article" date="2023" name="Plant J.">
        <title>Genome sequences and population genomics provide insights into the demographic history, inbreeding, and mutation load of two 'living fossil' tree species of Dipteronia.</title>
        <authorList>
            <person name="Feng Y."/>
            <person name="Comes H.P."/>
            <person name="Chen J."/>
            <person name="Zhu S."/>
            <person name="Lu R."/>
            <person name="Zhang X."/>
            <person name="Li P."/>
            <person name="Qiu J."/>
            <person name="Olsen K.M."/>
            <person name="Qiu Y."/>
        </authorList>
    </citation>
    <scope>NUCLEOTIDE SEQUENCE</scope>
    <source>
        <strain evidence="4">KIB01</strain>
    </source>
</reference>
<name>A0AAD9XPN2_9ROSI</name>
<organism evidence="4 5">
    <name type="scientific">Dipteronia dyeriana</name>
    <dbReference type="NCBI Taxonomy" id="168575"/>
    <lineage>
        <taxon>Eukaryota</taxon>
        <taxon>Viridiplantae</taxon>
        <taxon>Streptophyta</taxon>
        <taxon>Embryophyta</taxon>
        <taxon>Tracheophyta</taxon>
        <taxon>Spermatophyta</taxon>
        <taxon>Magnoliopsida</taxon>
        <taxon>eudicotyledons</taxon>
        <taxon>Gunneridae</taxon>
        <taxon>Pentapetalae</taxon>
        <taxon>rosids</taxon>
        <taxon>malvids</taxon>
        <taxon>Sapindales</taxon>
        <taxon>Sapindaceae</taxon>
        <taxon>Hippocastanoideae</taxon>
        <taxon>Acereae</taxon>
        <taxon>Dipteronia</taxon>
    </lineage>
</organism>
<dbReference type="InterPro" id="IPR027806">
    <property type="entry name" value="HARBI1_dom"/>
</dbReference>
<dbReference type="AlphaFoldDB" id="A0AAD9XPN2"/>
<gene>
    <name evidence="4" type="ORF">Ddye_001761</name>
</gene>
<dbReference type="Pfam" id="PF13359">
    <property type="entry name" value="DDE_Tnp_4"/>
    <property type="match status" value="1"/>
</dbReference>